<dbReference type="AlphaFoldDB" id="A0A1M6FD16"/>
<dbReference type="InterPro" id="IPR021615">
    <property type="entry name" value="Omp28"/>
</dbReference>
<dbReference type="Gene3D" id="2.60.40.10">
    <property type="entry name" value="Immunoglobulins"/>
    <property type="match status" value="1"/>
</dbReference>
<feature type="chain" id="PRO_5012951786" evidence="1">
    <location>
        <begin position="22"/>
        <end position="352"/>
    </location>
</feature>
<dbReference type="STRING" id="579105.SAMN04488096_10674"/>
<feature type="signal peptide" evidence="1">
    <location>
        <begin position="1"/>
        <end position="21"/>
    </location>
</feature>
<dbReference type="Pfam" id="PF11551">
    <property type="entry name" value="Omp28"/>
    <property type="match status" value="1"/>
</dbReference>
<reference evidence="2 3" key="1">
    <citation type="submission" date="2016-11" db="EMBL/GenBank/DDBJ databases">
        <authorList>
            <person name="Jaros S."/>
            <person name="Januszkiewicz K."/>
            <person name="Wedrychowicz H."/>
        </authorList>
    </citation>
    <scope>NUCLEOTIDE SEQUENCE [LARGE SCALE GENOMIC DNA]</scope>
    <source>
        <strain evidence="2 3">DSM 21425</strain>
    </source>
</reference>
<dbReference type="PROSITE" id="PS51257">
    <property type="entry name" value="PROKAR_LIPOPROTEIN"/>
    <property type="match status" value="1"/>
</dbReference>
<dbReference type="RefSeq" id="WP_073151231.1">
    <property type="nucleotide sequence ID" value="NZ_FQYY01000006.1"/>
</dbReference>
<organism evidence="2 3">
    <name type="scientific">Mesonia phycicola</name>
    <dbReference type="NCBI Taxonomy" id="579105"/>
    <lineage>
        <taxon>Bacteria</taxon>
        <taxon>Pseudomonadati</taxon>
        <taxon>Bacteroidota</taxon>
        <taxon>Flavobacteriia</taxon>
        <taxon>Flavobacteriales</taxon>
        <taxon>Flavobacteriaceae</taxon>
        <taxon>Mesonia</taxon>
    </lineage>
</organism>
<dbReference type="EMBL" id="FQYY01000006">
    <property type="protein sequence ID" value="SHI95519.1"/>
    <property type="molecule type" value="Genomic_DNA"/>
</dbReference>
<gene>
    <name evidence="2" type="ORF">SAMN04488096_10674</name>
</gene>
<accession>A0A1M6FD16</accession>
<dbReference type="OrthoDB" id="1081990at2"/>
<proteinExistence type="predicted"/>
<evidence type="ECO:0000313" key="2">
    <source>
        <dbReference type="EMBL" id="SHI95519.1"/>
    </source>
</evidence>
<dbReference type="InterPro" id="IPR036249">
    <property type="entry name" value="Thioredoxin-like_sf"/>
</dbReference>
<dbReference type="InterPro" id="IPR013783">
    <property type="entry name" value="Ig-like_fold"/>
</dbReference>
<evidence type="ECO:0000256" key="1">
    <source>
        <dbReference type="SAM" id="SignalP"/>
    </source>
</evidence>
<protein>
    <submittedName>
        <fullName evidence="2">Outer membrane protein Omp28</fullName>
    </submittedName>
</protein>
<dbReference type="SUPFAM" id="SSF52833">
    <property type="entry name" value="Thioredoxin-like"/>
    <property type="match status" value="1"/>
</dbReference>
<name>A0A1M6FD16_9FLAO</name>
<sequence length="352" mass="39530">MLKNKRLSVLLLLFTILTIQSCSENYEIIPSINPVLISSDNTLSIIGNPVILKATQDGEDITDEAIFQVNGEPIDGNTYNSNEVGEFSVTATYQEITSETLVIEYHNGTEVNFKKRVLIEDYTGTWCGYCARVAYAVEQVLENTSNAVLVGIHRDSSNPNDATYDPYNYDTSSIEEDLEAVGYPKGYLNRNILWESPEPEHVSQVLDLTQGENPKLGLALTNTIENNSVSLDINVKIAKTFTELKLVVYVLENGLIYEQKNYTQYFDGENPIEGFEHNHVLRSSITNLTGDTINISNFDEDNIYTTNYTFSIPENVSNSENIEFVAFVIDENGTVINVRKSGTNETQYFEQI</sequence>
<keyword evidence="3" id="KW-1185">Reference proteome</keyword>
<evidence type="ECO:0000313" key="3">
    <source>
        <dbReference type="Proteomes" id="UP000184225"/>
    </source>
</evidence>
<keyword evidence="1" id="KW-0732">Signal</keyword>
<dbReference type="Proteomes" id="UP000184225">
    <property type="component" value="Unassembled WGS sequence"/>
</dbReference>